<gene>
    <name evidence="2" type="ORF">VDAG_02681</name>
</gene>
<dbReference type="EMBL" id="DS572698">
    <property type="protein sequence ID" value="EGY21157.1"/>
    <property type="molecule type" value="Genomic_DNA"/>
</dbReference>
<sequence>MHSKSITNKENAMPPGITRSASPVKLVRRSRPRVGVISTSATPLAAVGQTTQLGSPVARGSNAAACPRLSQLMAGEDECQPNHAGEEKAKMGGSQRMVDMFLSSRRRQITGSDETGAFL</sequence>
<feature type="region of interest" description="Disordered" evidence="1">
    <location>
        <begin position="1"/>
        <end position="29"/>
    </location>
</feature>
<dbReference type="InParanoid" id="G2WYJ9"/>
<evidence type="ECO:0000256" key="1">
    <source>
        <dbReference type="SAM" id="MobiDB-lite"/>
    </source>
</evidence>
<keyword evidence="3" id="KW-1185">Reference proteome</keyword>
<name>G2WYJ9_VERDV</name>
<dbReference type="GeneID" id="20704144"/>
<dbReference type="AlphaFoldDB" id="G2WYJ9"/>
<feature type="compositionally biased region" description="Polar residues" evidence="1">
    <location>
        <begin position="1"/>
        <end position="10"/>
    </location>
</feature>
<reference evidence="2 3" key="1">
    <citation type="submission" date="2008-03" db="EMBL/GenBank/DDBJ databases">
        <title>The Genome Sequence of Verticillium dahliae VdLs.17.</title>
        <authorList>
            <consortium name="The Broad Institute Genome Sequencing Platform"/>
            <person name="Ma L.-J.J."/>
            <person name="Klosterman S.J."/>
            <person name="Subbarao K."/>
            <person name="Dobinson K."/>
            <person name="Veronese P."/>
            <person name="Kang S."/>
            <person name="Gold S.E."/>
            <person name="Young S."/>
            <person name="Jaffe D."/>
            <person name="Gnerre S."/>
            <person name="Berlin A."/>
            <person name="Heiman D."/>
            <person name="Hepburn T."/>
            <person name="Sykes S."/>
            <person name="Alvarado L."/>
            <person name="Kodira C.D."/>
            <person name="Lander E."/>
            <person name="Galagan J."/>
            <person name="Nusbaum C."/>
            <person name="Birren B."/>
        </authorList>
    </citation>
    <scope>NUCLEOTIDE SEQUENCE [LARGE SCALE GENOMIC DNA]</scope>
    <source>
        <strain evidence="3">VdLs.17 / ATCC MYA-4575 / FGSC 10137</strain>
    </source>
</reference>
<dbReference type="KEGG" id="vda:VDAG_02681"/>
<dbReference type="HOGENOM" id="CLU_2063282_0_0_1"/>
<organism evidence="2 3">
    <name type="scientific">Verticillium dahliae (strain VdLs.17 / ATCC MYA-4575 / FGSC 10137)</name>
    <name type="common">Verticillium wilt</name>
    <dbReference type="NCBI Taxonomy" id="498257"/>
    <lineage>
        <taxon>Eukaryota</taxon>
        <taxon>Fungi</taxon>
        <taxon>Dikarya</taxon>
        <taxon>Ascomycota</taxon>
        <taxon>Pezizomycotina</taxon>
        <taxon>Sordariomycetes</taxon>
        <taxon>Hypocreomycetidae</taxon>
        <taxon>Glomerellales</taxon>
        <taxon>Plectosphaerellaceae</taxon>
        <taxon>Verticillium</taxon>
    </lineage>
</organism>
<dbReference type="RefSeq" id="XP_009651629.1">
    <property type="nucleotide sequence ID" value="XM_009653334.1"/>
</dbReference>
<protein>
    <submittedName>
        <fullName evidence="2">Uncharacterized protein</fullName>
    </submittedName>
</protein>
<dbReference type="Proteomes" id="UP000001611">
    <property type="component" value="Chromosome 3"/>
</dbReference>
<evidence type="ECO:0000313" key="2">
    <source>
        <dbReference type="EMBL" id="EGY21157.1"/>
    </source>
</evidence>
<proteinExistence type="predicted"/>
<evidence type="ECO:0000313" key="3">
    <source>
        <dbReference type="Proteomes" id="UP000001611"/>
    </source>
</evidence>
<accession>G2WYJ9</accession>
<dbReference type="OrthoDB" id="206201at2759"/>